<dbReference type="Proteomes" id="UP000276133">
    <property type="component" value="Unassembled WGS sequence"/>
</dbReference>
<sequence>MTIEKIEAAIFSIDLSFLEIKNDQDKLYEKFGKFFFDGLHVSVKNSEKYQELLQKFRTTAQYDTSCEFEAYALVVRFDFNKNMQLTALAKSSKKFFMKSRSKYG</sequence>
<gene>
    <name evidence="1" type="ORF">BpHYR1_007426</name>
</gene>
<organism evidence="1 2">
    <name type="scientific">Brachionus plicatilis</name>
    <name type="common">Marine rotifer</name>
    <name type="synonym">Brachionus muelleri</name>
    <dbReference type="NCBI Taxonomy" id="10195"/>
    <lineage>
        <taxon>Eukaryota</taxon>
        <taxon>Metazoa</taxon>
        <taxon>Spiralia</taxon>
        <taxon>Gnathifera</taxon>
        <taxon>Rotifera</taxon>
        <taxon>Eurotatoria</taxon>
        <taxon>Monogononta</taxon>
        <taxon>Pseudotrocha</taxon>
        <taxon>Ploima</taxon>
        <taxon>Brachionidae</taxon>
        <taxon>Brachionus</taxon>
    </lineage>
</organism>
<evidence type="ECO:0000313" key="1">
    <source>
        <dbReference type="EMBL" id="RNA36819.1"/>
    </source>
</evidence>
<keyword evidence="2" id="KW-1185">Reference proteome</keyword>
<reference evidence="1 2" key="1">
    <citation type="journal article" date="2018" name="Sci. Rep.">
        <title>Genomic signatures of local adaptation to the degree of environmental predictability in rotifers.</title>
        <authorList>
            <person name="Franch-Gras L."/>
            <person name="Hahn C."/>
            <person name="Garcia-Roger E.M."/>
            <person name="Carmona M.J."/>
            <person name="Serra M."/>
            <person name="Gomez A."/>
        </authorList>
    </citation>
    <scope>NUCLEOTIDE SEQUENCE [LARGE SCALE GENOMIC DNA]</scope>
    <source>
        <strain evidence="1">HYR1</strain>
    </source>
</reference>
<proteinExistence type="predicted"/>
<dbReference type="EMBL" id="REGN01001120">
    <property type="protein sequence ID" value="RNA36819.1"/>
    <property type="molecule type" value="Genomic_DNA"/>
</dbReference>
<comment type="caution">
    <text evidence="1">The sequence shown here is derived from an EMBL/GenBank/DDBJ whole genome shotgun (WGS) entry which is preliminary data.</text>
</comment>
<protein>
    <submittedName>
        <fullName evidence="1">Uncharacterized protein</fullName>
    </submittedName>
</protein>
<evidence type="ECO:0000313" key="2">
    <source>
        <dbReference type="Proteomes" id="UP000276133"/>
    </source>
</evidence>
<accession>A0A3M7SM42</accession>
<dbReference type="AlphaFoldDB" id="A0A3M7SM42"/>
<name>A0A3M7SM42_BRAPC</name>